<keyword evidence="2" id="KW-0812">Transmembrane</keyword>
<feature type="compositionally biased region" description="Basic and acidic residues" evidence="1">
    <location>
        <begin position="1"/>
        <end position="11"/>
    </location>
</feature>
<feature type="transmembrane region" description="Helical" evidence="2">
    <location>
        <begin position="100"/>
        <end position="133"/>
    </location>
</feature>
<feature type="region of interest" description="Disordered" evidence="1">
    <location>
        <begin position="1"/>
        <end position="22"/>
    </location>
</feature>
<gene>
    <name evidence="3" type="ORF">GCM10008096_01650</name>
</gene>
<reference evidence="4" key="1">
    <citation type="journal article" date="2019" name="Int. J. Syst. Evol. Microbiol.">
        <title>The Global Catalogue of Microorganisms (GCM) 10K type strain sequencing project: providing services to taxonomists for standard genome sequencing and annotation.</title>
        <authorList>
            <consortium name="The Broad Institute Genomics Platform"/>
            <consortium name="The Broad Institute Genome Sequencing Center for Infectious Disease"/>
            <person name="Wu L."/>
            <person name="Ma J."/>
        </authorList>
    </citation>
    <scope>NUCLEOTIDE SEQUENCE [LARGE SCALE GENOMIC DNA]</scope>
    <source>
        <strain evidence="4">KCTC 19466</strain>
    </source>
</reference>
<sequence length="200" mass="21460">MGTKDTQKRESGAGASSAPSFPEPDAARDDAFAVRLLWIFAVAYLPSLVLQAVLTAMRPTQPATAWPLWLSVFAAAMPLAAAAAVLVVSRRFPEFRRTALILTWVMLAGTALSFLTGQTSLILVVQLVAWALLLRHRLVMIGAAVAFAALVIPSIMVSVGMEFPGRLYVMDVFSWLSRVAPPLALGALAVVLDRRDRAGT</sequence>
<evidence type="ECO:0000313" key="3">
    <source>
        <dbReference type="EMBL" id="GHC99469.1"/>
    </source>
</evidence>
<evidence type="ECO:0000256" key="1">
    <source>
        <dbReference type="SAM" id="MobiDB-lite"/>
    </source>
</evidence>
<feature type="transmembrane region" description="Helical" evidence="2">
    <location>
        <begin position="66"/>
        <end position="88"/>
    </location>
</feature>
<keyword evidence="4" id="KW-1185">Reference proteome</keyword>
<feature type="transmembrane region" description="Helical" evidence="2">
    <location>
        <begin position="139"/>
        <end position="160"/>
    </location>
</feature>
<comment type="caution">
    <text evidence="3">The sequence shown here is derived from an EMBL/GenBank/DDBJ whole genome shotgun (WGS) entry which is preliminary data.</text>
</comment>
<protein>
    <submittedName>
        <fullName evidence="3">Uncharacterized protein</fullName>
    </submittedName>
</protein>
<proteinExistence type="predicted"/>
<name>A0ABQ3GBE2_9MICC</name>
<feature type="transmembrane region" description="Helical" evidence="2">
    <location>
        <begin position="36"/>
        <end position="54"/>
    </location>
</feature>
<keyword evidence="2" id="KW-0472">Membrane</keyword>
<accession>A0ABQ3GBE2</accession>
<evidence type="ECO:0000256" key="2">
    <source>
        <dbReference type="SAM" id="Phobius"/>
    </source>
</evidence>
<organism evidence="3 4">
    <name type="scientific">Zhihengliuella salsuginis</name>
    <dbReference type="NCBI Taxonomy" id="578222"/>
    <lineage>
        <taxon>Bacteria</taxon>
        <taxon>Bacillati</taxon>
        <taxon>Actinomycetota</taxon>
        <taxon>Actinomycetes</taxon>
        <taxon>Micrococcales</taxon>
        <taxon>Micrococcaceae</taxon>
        <taxon>Zhihengliuella</taxon>
    </lineage>
</organism>
<evidence type="ECO:0000313" key="4">
    <source>
        <dbReference type="Proteomes" id="UP000642819"/>
    </source>
</evidence>
<dbReference type="RefSeq" id="WP_189348209.1">
    <property type="nucleotide sequence ID" value="NZ_BMXK01000001.1"/>
</dbReference>
<keyword evidence="2" id="KW-1133">Transmembrane helix</keyword>
<dbReference type="EMBL" id="BMXK01000001">
    <property type="protein sequence ID" value="GHC99469.1"/>
    <property type="molecule type" value="Genomic_DNA"/>
</dbReference>
<dbReference type="Proteomes" id="UP000642819">
    <property type="component" value="Unassembled WGS sequence"/>
</dbReference>